<evidence type="ECO:0000256" key="1">
    <source>
        <dbReference type="ARBA" id="ARBA00006484"/>
    </source>
</evidence>
<dbReference type="PRINTS" id="PR00081">
    <property type="entry name" value="GDHRDH"/>
</dbReference>
<dbReference type="PROSITE" id="PS00061">
    <property type="entry name" value="ADH_SHORT"/>
    <property type="match status" value="1"/>
</dbReference>
<dbReference type="RefSeq" id="WP_161098297.1">
    <property type="nucleotide sequence ID" value="NZ_WWCW01000072.1"/>
</dbReference>
<dbReference type="Proteomes" id="UP000470302">
    <property type="component" value="Unassembled WGS sequence"/>
</dbReference>
<dbReference type="GO" id="GO:0032787">
    <property type="term" value="P:monocarboxylic acid metabolic process"/>
    <property type="evidence" value="ECO:0007669"/>
    <property type="project" value="UniProtKB-ARBA"/>
</dbReference>
<proteinExistence type="inferred from homology"/>
<evidence type="ECO:0000313" key="4">
    <source>
        <dbReference type="Proteomes" id="UP000470302"/>
    </source>
</evidence>
<dbReference type="GO" id="GO:0016491">
    <property type="term" value="F:oxidoreductase activity"/>
    <property type="evidence" value="ECO:0007669"/>
    <property type="project" value="UniProtKB-KW"/>
</dbReference>
<evidence type="ECO:0000313" key="3">
    <source>
        <dbReference type="EMBL" id="MYM89353.1"/>
    </source>
</evidence>
<dbReference type="EMBL" id="WWCW01000072">
    <property type="protein sequence ID" value="MYM89353.1"/>
    <property type="molecule type" value="Genomic_DNA"/>
</dbReference>
<comment type="caution">
    <text evidence="3">The sequence shown here is derived from an EMBL/GenBank/DDBJ whole genome shotgun (WGS) entry which is preliminary data.</text>
</comment>
<dbReference type="Gene3D" id="3.40.50.720">
    <property type="entry name" value="NAD(P)-binding Rossmann-like Domain"/>
    <property type="match status" value="1"/>
</dbReference>
<organism evidence="3 4">
    <name type="scientific">Duganella vulcania</name>
    <dbReference type="NCBI Taxonomy" id="2692166"/>
    <lineage>
        <taxon>Bacteria</taxon>
        <taxon>Pseudomonadati</taxon>
        <taxon>Pseudomonadota</taxon>
        <taxon>Betaproteobacteria</taxon>
        <taxon>Burkholderiales</taxon>
        <taxon>Oxalobacteraceae</taxon>
        <taxon>Telluria group</taxon>
        <taxon>Duganella</taxon>
    </lineage>
</organism>
<evidence type="ECO:0000256" key="2">
    <source>
        <dbReference type="ARBA" id="ARBA00023002"/>
    </source>
</evidence>
<dbReference type="InterPro" id="IPR002347">
    <property type="entry name" value="SDR_fam"/>
</dbReference>
<dbReference type="PANTHER" id="PTHR42879:SF2">
    <property type="entry name" value="3-OXOACYL-[ACYL-CARRIER-PROTEIN] REDUCTASE FABG"/>
    <property type="match status" value="1"/>
</dbReference>
<gene>
    <name evidence="3" type="ORF">GTP91_19520</name>
</gene>
<dbReference type="InterPro" id="IPR036291">
    <property type="entry name" value="NAD(P)-bd_dom_sf"/>
</dbReference>
<dbReference type="SUPFAM" id="SSF51735">
    <property type="entry name" value="NAD(P)-binding Rossmann-fold domains"/>
    <property type="match status" value="1"/>
</dbReference>
<dbReference type="AlphaFoldDB" id="A0A845G3W8"/>
<dbReference type="InterPro" id="IPR050259">
    <property type="entry name" value="SDR"/>
</dbReference>
<dbReference type="Pfam" id="PF13561">
    <property type="entry name" value="adh_short_C2"/>
    <property type="match status" value="1"/>
</dbReference>
<dbReference type="InterPro" id="IPR020904">
    <property type="entry name" value="Sc_DH/Rdtase_CS"/>
</dbReference>
<sequence>MDGDKQVALVSGASRGLGAQMARRLHAGGFRVAIADIDLDGAIALAGELDASGATALALKLDVRSKDDFTAAHQLLSSRWGGVQVLVNNAGQSKIGALMDITAEEFDAVVAVNLKGVFLACQVFGQAFARQGYGRIVNIASLAGQTGGTATGAHYAAAKGGVLTLTKVFARELAPDGVVVNAISPGPLDLPIVHQTVPADKLAAITQAIPTRSLGDAGFIADMVLLLASPQAAMTTGACWDANGGLLMR</sequence>
<keyword evidence="2" id="KW-0560">Oxidoreductase</keyword>
<reference evidence="3 4" key="1">
    <citation type="submission" date="2020-01" db="EMBL/GenBank/DDBJ databases">
        <title>Novel species isolated from a subtropical stream in China.</title>
        <authorList>
            <person name="Lu H."/>
        </authorList>
    </citation>
    <scope>NUCLEOTIDE SEQUENCE [LARGE SCALE GENOMIC DNA]</scope>
    <source>
        <strain evidence="3 4">FT82W</strain>
    </source>
</reference>
<accession>A0A845G3W8</accession>
<dbReference type="FunFam" id="3.40.50.720:FF:000173">
    <property type="entry name" value="3-oxoacyl-[acyl-carrier protein] reductase"/>
    <property type="match status" value="1"/>
</dbReference>
<name>A0A845G3W8_9BURK</name>
<protein>
    <submittedName>
        <fullName evidence="3">SDR family oxidoreductase</fullName>
    </submittedName>
</protein>
<dbReference type="PRINTS" id="PR00080">
    <property type="entry name" value="SDRFAMILY"/>
</dbReference>
<comment type="similarity">
    <text evidence="1">Belongs to the short-chain dehydrogenases/reductases (SDR) family.</text>
</comment>
<dbReference type="PANTHER" id="PTHR42879">
    <property type="entry name" value="3-OXOACYL-(ACYL-CARRIER-PROTEIN) REDUCTASE"/>
    <property type="match status" value="1"/>
</dbReference>